<dbReference type="InterPro" id="IPR036186">
    <property type="entry name" value="Serpin_sf"/>
</dbReference>
<dbReference type="Proteomes" id="UP001162156">
    <property type="component" value="Unassembled WGS sequence"/>
</dbReference>
<evidence type="ECO:0000313" key="4">
    <source>
        <dbReference type="EMBL" id="KAJ8946039.1"/>
    </source>
</evidence>
<dbReference type="AlphaFoldDB" id="A0AAV8Y3N0"/>
<evidence type="ECO:0000256" key="3">
    <source>
        <dbReference type="SAM" id="MobiDB-lite"/>
    </source>
</evidence>
<dbReference type="InterPro" id="IPR042185">
    <property type="entry name" value="Serpin_sf_2"/>
</dbReference>
<dbReference type="GO" id="GO:0004867">
    <property type="term" value="F:serine-type endopeptidase inhibitor activity"/>
    <property type="evidence" value="ECO:0007669"/>
    <property type="project" value="UniProtKB-KW"/>
</dbReference>
<dbReference type="InterPro" id="IPR042178">
    <property type="entry name" value="Serpin_sf_1"/>
</dbReference>
<reference evidence="4" key="1">
    <citation type="journal article" date="2023" name="Insect Mol. Biol.">
        <title>Genome sequencing provides insights into the evolution of gene families encoding plant cell wall-degrading enzymes in longhorned beetles.</title>
        <authorList>
            <person name="Shin N.R."/>
            <person name="Okamura Y."/>
            <person name="Kirsch R."/>
            <person name="Pauchet Y."/>
        </authorList>
    </citation>
    <scope>NUCLEOTIDE SEQUENCE</scope>
    <source>
        <strain evidence="4">RBIC_L_NR</strain>
    </source>
</reference>
<sequence length="749" mass="83737">MAIRQLENTQQSVIEIFLLQIHNEYNENNIAISPYGAISVLIALGEGLEGDAVYEIQQAAHVPHDISVIRVGLRDIHRHLKSYFIPKEGFLAGLTLNHDNVTLRPEYEDILRFYGYDTVSFNNALYPEPETTEIPQSTNGEIITTEDVTTALTTEKGRIETADENTTDKVAGATTEFETTTAKVTTTTDAGKMMTLFPEISTNKITTQQTTLTLPTTQEISTSTILPQTAATETVSMEPRTIEMTTMEVSSTTTELTTPQATVTRTEKPTTTESPTTSERITSEEETTVVSTTTPTEDNAAVEITAQSTRTTRSITPTTILTTTNPLTTLITTTESITSIGTTETDSTTELTTTENFITTSLFKTTTNLPTTMQNNITTLSLISDTAIDNTSTSLTTFTISSTSAENINGDSTTLSTVRDDVSETTNADITSSFLNTNLVTTTSASYSTINPDNNAIYENESTTMTVPSESTENLINMDNEIDNDASVNDTVFGGTYKRNTHSGEDINKQTNVVELNMRETRSKNSDKNSNQRRRSRSVVDYIIARYYDDHYIPHHRPYTPKEQLSFLVYGKYREYNINFMKYDTVLPFHYVPHLDALALSFPLDSTKYYLLLLLPVHETGIDKLICDLRLNGSLRYIIANLKYTHVVATIPSFMLKGYVTLTPSFQKLGIRKVFEPRQADFSPMTNQRGIYVTNIEQAITVTIRNYVDPDTIENYGKCLDNNYKTNKDYKIHFQPRSISETDIRQIKN</sequence>
<feature type="compositionally biased region" description="Low complexity" evidence="3">
    <location>
        <begin position="271"/>
        <end position="280"/>
    </location>
</feature>
<dbReference type="Gene3D" id="3.30.497.10">
    <property type="entry name" value="Antithrombin, subunit I, domain 2"/>
    <property type="match status" value="2"/>
</dbReference>
<comment type="caution">
    <text evidence="4">The sequence shown here is derived from an EMBL/GenBank/DDBJ whole genome shotgun (WGS) entry which is preliminary data.</text>
</comment>
<keyword evidence="2" id="KW-0722">Serine protease inhibitor</keyword>
<dbReference type="EMBL" id="JANEYF010002470">
    <property type="protein sequence ID" value="KAJ8946039.1"/>
    <property type="molecule type" value="Genomic_DNA"/>
</dbReference>
<evidence type="ECO:0000256" key="1">
    <source>
        <dbReference type="ARBA" id="ARBA00022690"/>
    </source>
</evidence>
<keyword evidence="1" id="KW-0646">Protease inhibitor</keyword>
<protein>
    <recommendedName>
        <fullName evidence="6">Serpin domain-containing protein</fullName>
    </recommendedName>
</protein>
<name>A0AAV8Y3N0_9CUCU</name>
<dbReference type="Gene3D" id="2.30.39.10">
    <property type="entry name" value="Alpha-1-antitrypsin, domain 1"/>
    <property type="match status" value="1"/>
</dbReference>
<feature type="compositionally biased region" description="Low complexity" evidence="3">
    <location>
        <begin position="247"/>
        <end position="264"/>
    </location>
</feature>
<feature type="region of interest" description="Disordered" evidence="3">
    <location>
        <begin position="247"/>
        <end position="293"/>
    </location>
</feature>
<keyword evidence="5" id="KW-1185">Reference proteome</keyword>
<evidence type="ECO:0008006" key="6">
    <source>
        <dbReference type="Google" id="ProtNLM"/>
    </source>
</evidence>
<accession>A0AAV8Y3N0</accession>
<organism evidence="4 5">
    <name type="scientific">Rhamnusium bicolor</name>
    <dbReference type="NCBI Taxonomy" id="1586634"/>
    <lineage>
        <taxon>Eukaryota</taxon>
        <taxon>Metazoa</taxon>
        <taxon>Ecdysozoa</taxon>
        <taxon>Arthropoda</taxon>
        <taxon>Hexapoda</taxon>
        <taxon>Insecta</taxon>
        <taxon>Pterygota</taxon>
        <taxon>Neoptera</taxon>
        <taxon>Endopterygota</taxon>
        <taxon>Coleoptera</taxon>
        <taxon>Polyphaga</taxon>
        <taxon>Cucujiformia</taxon>
        <taxon>Chrysomeloidea</taxon>
        <taxon>Cerambycidae</taxon>
        <taxon>Lepturinae</taxon>
        <taxon>Rhagiini</taxon>
        <taxon>Rhamnusium</taxon>
    </lineage>
</organism>
<dbReference type="SUPFAM" id="SSF56574">
    <property type="entry name" value="Serpins"/>
    <property type="match status" value="1"/>
</dbReference>
<gene>
    <name evidence="4" type="ORF">NQ314_008994</name>
</gene>
<evidence type="ECO:0000256" key="2">
    <source>
        <dbReference type="ARBA" id="ARBA00022900"/>
    </source>
</evidence>
<evidence type="ECO:0000313" key="5">
    <source>
        <dbReference type="Proteomes" id="UP001162156"/>
    </source>
</evidence>
<proteinExistence type="predicted"/>